<dbReference type="InterPro" id="IPR022702">
    <property type="entry name" value="Cytosine_MeTrfase1_RFD"/>
</dbReference>
<reference evidence="8" key="1">
    <citation type="submission" date="2015-04" db="UniProtKB">
        <authorList>
            <consortium name="EnsemblPlants"/>
        </authorList>
    </citation>
    <scope>IDENTIFICATION</scope>
    <source>
        <strain evidence="8">SL10</strain>
    </source>
</reference>
<dbReference type="InterPro" id="IPR013083">
    <property type="entry name" value="Znf_RING/FYVE/PHD"/>
</dbReference>
<keyword evidence="4" id="KW-0862">Zinc</keyword>
<keyword evidence="9" id="KW-1185">Reference proteome</keyword>
<dbReference type="InterPro" id="IPR055198">
    <property type="entry name" value="NSD_PHD"/>
</dbReference>
<dbReference type="Pfam" id="PF22908">
    <property type="entry name" value="PHD_NSD"/>
    <property type="match status" value="1"/>
</dbReference>
<evidence type="ECO:0000256" key="6">
    <source>
        <dbReference type="SAM" id="MobiDB-lite"/>
    </source>
</evidence>
<sequence length="1371" mass="154751">MAKNPVSRMMFDDDDDEPQLNAVDNYYLLDAREVPVCLSVLPFQFKDTDEVPECKKDVFLWGTADPGIKVYRKVIAWKLGLQGKQPEISVLSAEGSWISLTKPKNSYEEKIRTILITVQMLHFLKKKPEEPEKNLWSHLRKIFDKFEVRPSEDDLRNHRSLIKHFAEKDSTLAKSEILQGFTQETSRKKFSEVGSDKVEIKVPFIADDEDIEEMADVDNNIESDEEEEEDLFDSICSICDNGGDLLCCDGPCMRSFHAKIGTGEDSYCDTLGYTEAEVQAMKTFLCKNCEHKQHQCFICGALEPSDGPTAKVFLCNNATCGHFYHPKCVARQLHSKNKNEASELEMKIANGHSFTCPSHWCFHCKGLEDRTQEELQFAVCRRCPKSYHRKCLPREISFEDSENEDAITRAWELSKRILIYCLDHEIDTDIDTPIRDHIKFPRTPNIEKPARLLKKSTKVVKKKRPFSESVPDQLSTELRKLPDMVCIQESDRARKISARSSSEQFVVKPDKKKARFLKDTPQPDPCLLKDASTGITKPAKEQGKLLVTMTSSSTSTKIPQSSFPRVDSETEKRVMALVEREASYLTLKDISRKCLMPSTHAYSGRQVDRIIATGKLERSVQAVGAALKMLENGGNVNDAKAVCEPEVLKQLTRWHSKLRVYISPFIYGTRYSSFGRHFTKVEKLVEIVDKLHCYVEPGDTIVDFCCGANDFSRLMKEKLDKVQKKCHFKNYDLIQPQNCFAFERKDWMTVRPKELPHGSKLIMGLNPPFGVKASLANKFIDKALTFKPKLVILIVPKETKRLDQKKTPYDLIWEDSDCLSGKAFYLPGSVDVNDKVVEGWNASAPPLYLWSHPDWTRKHRKVAEEHNHTSIGRIASHVEEDNLSDNLPMMKETESYGIHNSRSGKEENAGQTSCNLKGTNLSDLPVRRQAEAGNKRNVGPGKEKETTEKTSCDVREVILSDDRPVKTQAGYGQVKAKEYHRSDSLPVKKQAETNYQQISQSGKEKEHSMDESNSTHNRSRKRTPDQVDGSLPPEKQVEVAYEERMAIPIKKSTHQEKQLDAGDRLNAHRGSEIMGAKFTEQANSDMSMSSSDSSNAQNKSRSGSPFIPIGHPADKSTGRDSFISYPPKEHLVSKQATYQGRYLASNNECNNAFEGKIDPPFHTNIDDISRKFSPGTDFEVNRQHFTAPTGNVYSLQSLRDSDRFYRTQRSEERNTNSLESTTGDAPLHGHPTRYSRQVGDDNYLQTSRVPSTLHEQAHLRTHVGHADGYLQTSQYSLGSSGATYGQQTSSYGLPGTSTPYSIMDKYAPGFLAPSAQRSSVMDMYALGPSASGSSVMDKYAPPLEDTNYSARGVPQYPYRQLGSSGGGWPRS</sequence>
<evidence type="ECO:0000256" key="1">
    <source>
        <dbReference type="ARBA" id="ARBA00004123"/>
    </source>
</evidence>
<dbReference type="eggNOG" id="ENOG502QPIX">
    <property type="taxonomic scope" value="Eukaryota"/>
</dbReference>
<dbReference type="EnsemblPlants" id="ONIVA01G19260.1">
    <property type="protein sequence ID" value="ONIVA01G19260.1"/>
    <property type="gene ID" value="ONIVA01G19260"/>
</dbReference>
<protein>
    <recommendedName>
        <fullName evidence="7">Zinc finger PHD-type domain-containing protein</fullName>
    </recommendedName>
</protein>
<dbReference type="GO" id="GO:0008270">
    <property type="term" value="F:zinc ion binding"/>
    <property type="evidence" value="ECO:0007669"/>
    <property type="project" value="UniProtKB-KW"/>
</dbReference>
<feature type="compositionally biased region" description="Basic and acidic residues" evidence="6">
    <location>
        <begin position="941"/>
        <end position="965"/>
    </location>
</feature>
<dbReference type="Proteomes" id="UP000006591">
    <property type="component" value="Chromosome 1"/>
</dbReference>
<feature type="compositionally biased region" description="Polar residues" evidence="6">
    <location>
        <begin position="992"/>
        <end position="1001"/>
    </location>
</feature>
<feature type="region of interest" description="Disordered" evidence="6">
    <location>
        <begin position="897"/>
        <end position="1034"/>
    </location>
</feature>
<feature type="domain" description="Zinc finger PHD-type" evidence="7">
    <location>
        <begin position="295"/>
        <end position="359"/>
    </location>
</feature>
<feature type="region of interest" description="Disordered" evidence="6">
    <location>
        <begin position="1208"/>
        <end position="1240"/>
    </location>
</feature>
<feature type="compositionally biased region" description="Basic and acidic residues" evidence="6">
    <location>
        <begin position="925"/>
        <end position="934"/>
    </location>
</feature>
<dbReference type="PANTHER" id="PTHR46235">
    <property type="entry name" value="PHD FINGER-CONTAINING PROTEIN DDB_G0268158"/>
    <property type="match status" value="1"/>
</dbReference>
<name>A0A0E0FM38_ORYNI</name>
<proteinExistence type="predicted"/>
<dbReference type="Gramene" id="ONIVA01G19260.1">
    <property type="protein sequence ID" value="ONIVA01G19260.1"/>
    <property type="gene ID" value="ONIVA01G19260"/>
</dbReference>
<keyword evidence="5" id="KW-0539">Nucleus</keyword>
<feature type="region of interest" description="Disordered" evidence="6">
    <location>
        <begin position="1346"/>
        <end position="1371"/>
    </location>
</feature>
<dbReference type="OMA" id="NIWIKLE"/>
<evidence type="ECO:0000313" key="8">
    <source>
        <dbReference type="EnsemblPlants" id="ONIVA01G19260.1"/>
    </source>
</evidence>
<evidence type="ECO:0000313" key="9">
    <source>
        <dbReference type="Proteomes" id="UP000006591"/>
    </source>
</evidence>
<organism evidence="8">
    <name type="scientific">Oryza nivara</name>
    <name type="common">Indian wild rice</name>
    <name type="synonym">Oryza sativa f. spontanea</name>
    <dbReference type="NCBI Taxonomy" id="4536"/>
    <lineage>
        <taxon>Eukaryota</taxon>
        <taxon>Viridiplantae</taxon>
        <taxon>Streptophyta</taxon>
        <taxon>Embryophyta</taxon>
        <taxon>Tracheophyta</taxon>
        <taxon>Spermatophyta</taxon>
        <taxon>Magnoliopsida</taxon>
        <taxon>Liliopsida</taxon>
        <taxon>Poales</taxon>
        <taxon>Poaceae</taxon>
        <taxon>BOP clade</taxon>
        <taxon>Oryzoideae</taxon>
        <taxon>Oryzeae</taxon>
        <taxon>Oryzinae</taxon>
        <taxon>Oryza</taxon>
    </lineage>
</organism>
<dbReference type="HOGENOM" id="CLU_003552_0_0_1"/>
<comment type="subcellular location">
    <subcellularLocation>
        <location evidence="1">Nucleus</location>
    </subcellularLocation>
</comment>
<feature type="domain" description="Zinc finger PHD-type" evidence="7">
    <location>
        <begin position="235"/>
        <end position="290"/>
    </location>
</feature>
<feature type="compositionally biased region" description="Polar residues" evidence="6">
    <location>
        <begin position="909"/>
        <end position="922"/>
    </location>
</feature>
<reference evidence="8" key="2">
    <citation type="submission" date="2018-04" db="EMBL/GenBank/DDBJ databases">
        <title>OnivRS2 (Oryza nivara Reference Sequence Version 2).</title>
        <authorList>
            <person name="Zhang J."/>
            <person name="Kudrna D."/>
            <person name="Lee S."/>
            <person name="Talag J."/>
            <person name="Rajasekar S."/>
            <person name="Welchert J."/>
            <person name="Hsing Y.-I."/>
            <person name="Wing R.A."/>
        </authorList>
    </citation>
    <scope>NUCLEOTIDE SEQUENCE [LARGE SCALE GENOMIC DNA]</scope>
</reference>
<dbReference type="PANTHER" id="PTHR46235:SF3">
    <property type="entry name" value="PHD FINGER-CONTAINING PROTEIN DDB_G0268158"/>
    <property type="match status" value="1"/>
</dbReference>
<evidence type="ECO:0000256" key="4">
    <source>
        <dbReference type="ARBA" id="ARBA00022833"/>
    </source>
</evidence>
<accession>A0A0E0FM38</accession>
<dbReference type="InterPro" id="IPR001965">
    <property type="entry name" value="Znf_PHD"/>
</dbReference>
<dbReference type="Gene3D" id="3.30.40.10">
    <property type="entry name" value="Zinc/RING finger domain, C3HC4 (zinc finger)"/>
    <property type="match status" value="2"/>
</dbReference>
<dbReference type="Pfam" id="PF12047">
    <property type="entry name" value="DNMT1-RFD"/>
    <property type="match status" value="1"/>
</dbReference>
<evidence type="ECO:0000256" key="3">
    <source>
        <dbReference type="ARBA" id="ARBA00022771"/>
    </source>
</evidence>
<dbReference type="STRING" id="4536.A0A0E0FM38"/>
<feature type="compositionally biased region" description="Low complexity" evidence="6">
    <location>
        <begin position="1084"/>
        <end position="1094"/>
    </location>
</feature>
<dbReference type="SMART" id="SM00249">
    <property type="entry name" value="PHD"/>
    <property type="match status" value="3"/>
</dbReference>
<keyword evidence="3" id="KW-0863">Zinc-finger</keyword>
<evidence type="ECO:0000256" key="2">
    <source>
        <dbReference type="ARBA" id="ARBA00022723"/>
    </source>
</evidence>
<dbReference type="GO" id="GO:0005634">
    <property type="term" value="C:nucleus"/>
    <property type="evidence" value="ECO:0007669"/>
    <property type="project" value="UniProtKB-SubCell"/>
</dbReference>
<dbReference type="Pfam" id="PF26055">
    <property type="entry name" value="Mtase_EDM2"/>
    <property type="match status" value="1"/>
</dbReference>
<evidence type="ECO:0000256" key="5">
    <source>
        <dbReference type="ARBA" id="ARBA00023242"/>
    </source>
</evidence>
<feature type="domain" description="Zinc finger PHD-type" evidence="7">
    <location>
        <begin position="360"/>
        <end position="425"/>
    </location>
</feature>
<evidence type="ECO:0000259" key="7">
    <source>
        <dbReference type="SMART" id="SM00249"/>
    </source>
</evidence>
<keyword evidence="2" id="KW-0479">Metal-binding</keyword>
<dbReference type="CDD" id="cd15565">
    <property type="entry name" value="PHD2_NSD"/>
    <property type="match status" value="1"/>
</dbReference>
<dbReference type="InterPro" id="IPR058939">
    <property type="entry name" value="Mtase_EDM2"/>
</dbReference>
<feature type="region of interest" description="Disordered" evidence="6">
    <location>
        <begin position="1080"/>
        <end position="1125"/>
    </location>
</feature>